<dbReference type="NCBIfam" id="TIGR03373">
    <property type="entry name" value="VI_minor_4"/>
    <property type="match status" value="1"/>
</dbReference>
<proteinExistence type="predicted"/>
<dbReference type="RefSeq" id="WP_048365497.1">
    <property type="nucleotide sequence ID" value="NZ_JAAEBV010000001.1"/>
</dbReference>
<dbReference type="Pfam" id="PF09867">
    <property type="entry name" value="TagF_N"/>
    <property type="match status" value="1"/>
</dbReference>
<sequence length="328" mass="36323">MTSDDLMLPISYFGKLPAQGDFLRAANNHRPLIAILDRWATEGLDLLAQDVAWKSLYDSAPGFNFAFMGSRHRSVIGGHLLPSVDASGRRFPFMAGVAFEVAKPLEFLARSPLAFTRMWSHLGRELSLAKQAGEPAPILNELSVYKANLTVSSDTLHHTFAGFLQAQTMGSLQQMLNTAGHQVDVRRILLALGLLLRPVMSTGAPKMGKGLRLPLPSDPLHRHLVSAFWLDLIAEFLGRADFELMLLQRGEHQPTMTLGFGGASARGLYGVIDPRIEEQDTIWLADPQWVEQEVNASYALKKMSTYTSQPELSLSTARHTFREIFLGL</sequence>
<accession>A0A0J6IDL9</accession>
<name>A0A0J6IV82_9PSED</name>
<dbReference type="AlphaFoldDB" id="A0A0J6IV82"/>
<dbReference type="STRING" id="1608994.TU86_17115"/>
<accession>A0A0J6IV82</accession>
<dbReference type="PATRIC" id="fig|1608994.3.peg.4109"/>
<dbReference type="EMBL" id="JYLF01000007">
    <property type="protein sequence ID" value="KMN12720.1"/>
    <property type="molecule type" value="Genomic_DNA"/>
</dbReference>
<reference evidence="1 2" key="1">
    <citation type="submission" date="2015-02" db="EMBL/GenBank/DDBJ databases">
        <title>Pseudomonas helleri sp. nov. and Pseudomonas weihenstephanensis sp. nov., isolated from raw cows milk.</title>
        <authorList>
            <person name="von Neubeck M."/>
            <person name="Huptas C."/>
            <person name="Wenning M."/>
            <person name="Scherer S."/>
        </authorList>
    </citation>
    <scope>NUCLEOTIDE SEQUENCE [LARGE SCALE GENOMIC DNA]</scope>
    <source>
        <strain evidence="1 2">DSM 29166</strain>
    </source>
</reference>
<evidence type="ECO:0000313" key="1">
    <source>
        <dbReference type="EMBL" id="KMN12720.1"/>
    </source>
</evidence>
<dbReference type="InterPro" id="IPR017748">
    <property type="entry name" value="TagF"/>
</dbReference>
<protein>
    <recommendedName>
        <fullName evidence="3">Type VI secretion protein</fullName>
    </recommendedName>
</protein>
<dbReference type="OrthoDB" id="9801841at2"/>
<dbReference type="InterPro" id="IPR038225">
    <property type="entry name" value="TagF_sf"/>
</dbReference>
<dbReference type="Proteomes" id="UP000036325">
    <property type="component" value="Unassembled WGS sequence"/>
</dbReference>
<evidence type="ECO:0000313" key="2">
    <source>
        <dbReference type="Proteomes" id="UP000036325"/>
    </source>
</evidence>
<comment type="caution">
    <text evidence="1">The sequence shown here is derived from an EMBL/GenBank/DDBJ whole genome shotgun (WGS) entry which is preliminary data.</text>
</comment>
<dbReference type="Gene3D" id="3.40.1730.10">
    <property type="entry name" value="pa0076 domain"/>
    <property type="match status" value="1"/>
</dbReference>
<gene>
    <name evidence="1" type="ORF">TU86_17115</name>
</gene>
<evidence type="ECO:0008006" key="3">
    <source>
        <dbReference type="Google" id="ProtNLM"/>
    </source>
</evidence>
<organism evidence="1 2">
    <name type="scientific">Pseudomonas weihenstephanensis</name>
    <dbReference type="NCBI Taxonomy" id="1608994"/>
    <lineage>
        <taxon>Bacteria</taxon>
        <taxon>Pseudomonadati</taxon>
        <taxon>Pseudomonadota</taxon>
        <taxon>Gammaproteobacteria</taxon>
        <taxon>Pseudomonadales</taxon>
        <taxon>Pseudomonadaceae</taxon>
        <taxon>Pseudomonas</taxon>
    </lineage>
</organism>